<evidence type="ECO:0000256" key="2">
    <source>
        <dbReference type="ARBA" id="ARBA00010333"/>
    </source>
</evidence>
<evidence type="ECO:0000256" key="5">
    <source>
        <dbReference type="SAM" id="SignalP"/>
    </source>
</evidence>
<accession>A0A1S7U9E7</accession>
<dbReference type="PANTHER" id="PTHR35936:SF17">
    <property type="entry name" value="ARGININE-BINDING EXTRACELLULAR PROTEIN ARTP"/>
    <property type="match status" value="1"/>
</dbReference>
<dbReference type="RefSeq" id="WP_080855188.1">
    <property type="nucleotide sequence ID" value="NZ_LT009777.1"/>
</dbReference>
<dbReference type="GO" id="GO:0015276">
    <property type="term" value="F:ligand-gated monoatomic ion channel activity"/>
    <property type="evidence" value="ECO:0007669"/>
    <property type="project" value="InterPro"/>
</dbReference>
<dbReference type="GO" id="GO:0016020">
    <property type="term" value="C:membrane"/>
    <property type="evidence" value="ECO:0007669"/>
    <property type="project" value="InterPro"/>
</dbReference>
<dbReference type="PANTHER" id="PTHR35936">
    <property type="entry name" value="MEMBRANE-BOUND LYTIC MUREIN TRANSGLYCOSYLASE F"/>
    <property type="match status" value="1"/>
</dbReference>
<dbReference type="EMBL" id="FCNP01000049">
    <property type="protein sequence ID" value="CVI63493.1"/>
    <property type="molecule type" value="Genomic_DNA"/>
</dbReference>
<dbReference type="Pfam" id="PF00497">
    <property type="entry name" value="SBP_bac_3"/>
    <property type="match status" value="1"/>
</dbReference>
<comment type="subcellular location">
    <subcellularLocation>
        <location evidence="1">Periplasm</location>
    </subcellularLocation>
</comment>
<comment type="caution">
    <text evidence="8">The sequence shown here is derived from an EMBL/GenBank/DDBJ whole genome shotgun (WGS) entry which is preliminary data.</text>
</comment>
<dbReference type="InterPro" id="IPR001638">
    <property type="entry name" value="Solute-binding_3/MltF_N"/>
</dbReference>
<feature type="chain" id="PRO_5012233095" evidence="5">
    <location>
        <begin position="27"/>
        <end position="270"/>
    </location>
</feature>
<reference evidence="8" key="1">
    <citation type="submission" date="2016-01" db="EMBL/GenBank/DDBJ databases">
        <authorList>
            <person name="Regsiter A."/>
            <person name="william w."/>
        </authorList>
    </citation>
    <scope>NUCLEOTIDE SEQUENCE</scope>
    <source>
        <strain evidence="8">NCPPB 1641</strain>
    </source>
</reference>
<evidence type="ECO:0000259" key="7">
    <source>
        <dbReference type="SMART" id="SM00079"/>
    </source>
</evidence>
<evidence type="ECO:0000313" key="9">
    <source>
        <dbReference type="Proteomes" id="UP000192140"/>
    </source>
</evidence>
<evidence type="ECO:0000256" key="1">
    <source>
        <dbReference type="ARBA" id="ARBA00004418"/>
    </source>
</evidence>
<evidence type="ECO:0000256" key="4">
    <source>
        <dbReference type="RuleBase" id="RU003744"/>
    </source>
</evidence>
<proteinExistence type="inferred from homology"/>
<evidence type="ECO:0000256" key="3">
    <source>
        <dbReference type="ARBA" id="ARBA00022729"/>
    </source>
</evidence>
<dbReference type="Gene3D" id="3.40.190.10">
    <property type="entry name" value="Periplasmic binding protein-like II"/>
    <property type="match status" value="2"/>
</dbReference>
<dbReference type="SMART" id="SM00079">
    <property type="entry name" value="PBPe"/>
    <property type="match status" value="1"/>
</dbReference>
<dbReference type="GO" id="GO:0042597">
    <property type="term" value="C:periplasmic space"/>
    <property type="evidence" value="ECO:0007669"/>
    <property type="project" value="UniProtKB-SubCell"/>
</dbReference>
<evidence type="ECO:0000313" key="8">
    <source>
        <dbReference type="EMBL" id="CVI63493.1"/>
    </source>
</evidence>
<feature type="domain" description="Solute-binding protein family 3/N-terminal" evidence="6">
    <location>
        <begin position="40"/>
        <end position="262"/>
    </location>
</feature>
<feature type="signal peptide" evidence="5">
    <location>
        <begin position="1"/>
        <end position="26"/>
    </location>
</feature>
<dbReference type="SUPFAM" id="SSF53850">
    <property type="entry name" value="Periplasmic binding protein-like II"/>
    <property type="match status" value="1"/>
</dbReference>
<organism evidence="8 9">
    <name type="scientific">Agrobacterium deltaense NCPPB 1641</name>
    <dbReference type="NCBI Taxonomy" id="1183425"/>
    <lineage>
        <taxon>Bacteria</taxon>
        <taxon>Pseudomonadati</taxon>
        <taxon>Pseudomonadota</taxon>
        <taxon>Alphaproteobacteria</taxon>
        <taxon>Hyphomicrobiales</taxon>
        <taxon>Rhizobiaceae</taxon>
        <taxon>Rhizobium/Agrobacterium group</taxon>
        <taxon>Agrobacterium</taxon>
    </lineage>
</organism>
<dbReference type="InterPro" id="IPR018313">
    <property type="entry name" value="SBP_3_CS"/>
</dbReference>
<feature type="domain" description="Ionotropic glutamate receptor C-terminal" evidence="7">
    <location>
        <begin position="40"/>
        <end position="261"/>
    </location>
</feature>
<evidence type="ECO:0000259" key="6">
    <source>
        <dbReference type="SMART" id="SM00062"/>
    </source>
</evidence>
<dbReference type="PROSITE" id="PS01039">
    <property type="entry name" value="SBP_BACTERIAL_3"/>
    <property type="match status" value="1"/>
</dbReference>
<protein>
    <submittedName>
        <fullName evidence="8">GlnH</fullName>
    </submittedName>
</protein>
<dbReference type="InterPro" id="IPR001320">
    <property type="entry name" value="Iontro_rcpt_C"/>
</dbReference>
<dbReference type="AlphaFoldDB" id="A0A1S7U9E7"/>
<dbReference type="SMART" id="SM00062">
    <property type="entry name" value="PBPb"/>
    <property type="match status" value="1"/>
</dbReference>
<keyword evidence="9" id="KW-1185">Reference proteome</keyword>
<sequence length="270" mass="28944">MKVMPILARLALLAGFAITTLGGASAQQQSTLDTVISGKKLRVGIILSIPPVGFKDAQGNPDGYDVDVAKLAAEKLGAELEIVDTTAADRIPNLRTNKVDMIIGSFTMNAERAKVVSFSAPYITAIQMAIAVPKGSPVKGVGDLEGKTVAVVKGTTGAALFSTIAKGATVQTYDGAPQMLLALRQNLVDAIVDDGNLLNYQAKLSGDMEVIVDDAVKDYIDYNGIGVRRGDQEWLNWVNQFVFEMNATGKSKEIYRKWFGADMPPIFARF</sequence>
<keyword evidence="3 5" id="KW-0732">Signal</keyword>
<dbReference type="Proteomes" id="UP000192140">
    <property type="component" value="Unassembled WGS sequence"/>
</dbReference>
<comment type="similarity">
    <text evidence="2 4">Belongs to the bacterial solute-binding protein 3 family.</text>
</comment>
<gene>
    <name evidence="8" type="primary">glnH</name>
    <name evidence="8" type="ORF">AGR7A_pAt20252</name>
</gene>
<name>A0A1S7U9E7_9HYPH</name>